<dbReference type="GO" id="GO:0005829">
    <property type="term" value="C:cytosol"/>
    <property type="evidence" value="ECO:0007669"/>
    <property type="project" value="TreeGrafter"/>
</dbReference>
<evidence type="ECO:0000313" key="2">
    <source>
        <dbReference type="EMBL" id="RXG99450.1"/>
    </source>
</evidence>
<organism evidence="2 3">
    <name type="scientific">Bradyrhizobium zhanjiangense</name>
    <dbReference type="NCBI Taxonomy" id="1325107"/>
    <lineage>
        <taxon>Bacteria</taxon>
        <taxon>Pseudomonadati</taxon>
        <taxon>Pseudomonadota</taxon>
        <taxon>Alphaproteobacteria</taxon>
        <taxon>Hyphomicrobiales</taxon>
        <taxon>Nitrobacteraceae</taxon>
        <taxon>Bradyrhizobium</taxon>
    </lineage>
</organism>
<dbReference type="SUPFAM" id="SSF52218">
    <property type="entry name" value="Flavoproteins"/>
    <property type="match status" value="1"/>
</dbReference>
<accession>A0A4Q0QTG1</accession>
<evidence type="ECO:0000313" key="3">
    <source>
        <dbReference type="Proteomes" id="UP000290174"/>
    </source>
</evidence>
<dbReference type="Proteomes" id="UP000290174">
    <property type="component" value="Unassembled WGS sequence"/>
</dbReference>
<dbReference type="Pfam" id="PF03358">
    <property type="entry name" value="FMN_red"/>
    <property type="match status" value="1"/>
</dbReference>
<gene>
    <name evidence="2" type="ORF">EAS61_12245</name>
</gene>
<protein>
    <submittedName>
        <fullName evidence="2">NADPH-dependent oxidoreductase</fullName>
    </submittedName>
</protein>
<feature type="domain" description="NADPH-dependent FMN reductase-like" evidence="1">
    <location>
        <begin position="8"/>
        <end position="145"/>
    </location>
</feature>
<dbReference type="InterPro" id="IPR050712">
    <property type="entry name" value="NAD(P)H-dep_reductase"/>
</dbReference>
<dbReference type="PANTHER" id="PTHR30543">
    <property type="entry name" value="CHROMATE REDUCTASE"/>
    <property type="match status" value="1"/>
</dbReference>
<comment type="caution">
    <text evidence="2">The sequence shown here is derived from an EMBL/GenBank/DDBJ whole genome shotgun (WGS) entry which is preliminary data.</text>
</comment>
<proteinExistence type="predicted"/>
<dbReference type="RefSeq" id="WP_128933789.1">
    <property type="nucleotide sequence ID" value="NZ_CP022221.1"/>
</dbReference>
<evidence type="ECO:0000259" key="1">
    <source>
        <dbReference type="Pfam" id="PF03358"/>
    </source>
</evidence>
<dbReference type="Gene3D" id="3.40.50.360">
    <property type="match status" value="1"/>
</dbReference>
<dbReference type="InterPro" id="IPR005025">
    <property type="entry name" value="FMN_Rdtase-like_dom"/>
</dbReference>
<dbReference type="GO" id="GO:0016491">
    <property type="term" value="F:oxidoreductase activity"/>
    <property type="evidence" value="ECO:0007669"/>
    <property type="project" value="InterPro"/>
</dbReference>
<reference evidence="2 3" key="1">
    <citation type="submission" date="2018-11" db="EMBL/GenBank/DDBJ databases">
        <title>Bradyrhizobium sp. nov., isolated from effective nodules of peanut in China.</title>
        <authorList>
            <person name="Li Y."/>
        </authorList>
    </citation>
    <scope>NUCLEOTIDE SEQUENCE [LARGE SCALE GENOMIC DNA]</scope>
    <source>
        <strain evidence="2 3">CCBAU 51770</strain>
    </source>
</reference>
<name>A0A4Q0QTG1_9BRAD</name>
<dbReference type="GO" id="GO:0010181">
    <property type="term" value="F:FMN binding"/>
    <property type="evidence" value="ECO:0007669"/>
    <property type="project" value="TreeGrafter"/>
</dbReference>
<dbReference type="AlphaFoldDB" id="A0A4Q0QTG1"/>
<dbReference type="PANTHER" id="PTHR30543:SF21">
    <property type="entry name" value="NAD(P)H-DEPENDENT FMN REDUCTASE LOT6"/>
    <property type="match status" value="1"/>
</dbReference>
<sequence>MKDWSPLVVGIGGTLRDGSTSERALRLALTEAARLGARTQIFAGQSLNLPHYDAIERTERATSLVEALRTADGVIIATPSYHGSISGLIKNALDYTEDLRADARSYLAGRAVGAIVCAGGAQAMGATLGTLRTIVHALRGWPTPFSAVINTAQRPFSADGACSDPIIAQQLAFVAEQVVEFAKMRRLYESRRNGLARQEISEAAPAQCA</sequence>
<dbReference type="InterPro" id="IPR029039">
    <property type="entry name" value="Flavoprotein-like_sf"/>
</dbReference>
<dbReference type="EMBL" id="RKMK01000008">
    <property type="protein sequence ID" value="RXG99450.1"/>
    <property type="molecule type" value="Genomic_DNA"/>
</dbReference>